<evidence type="ECO:0000256" key="1">
    <source>
        <dbReference type="SAM" id="SignalP"/>
    </source>
</evidence>
<sequence>MISLPSSMLGKNVTKTRLVWLLLLLGFQFSNSEFIHPCTQHNGISEELAYEVLKDWPGNLNLASVNRTHKCFVTCILLYYNIVTTSGDLSLDKYYNAGDIDPRAIAPTIRRCFYEYRQETDYCEHTFGLFNCFRQEQLIKTHGTFNK</sequence>
<dbReference type="Proteomes" id="UP001652628">
    <property type="component" value="Chromosome 2R"/>
</dbReference>
<name>A0AB40D5V2_DROSZ</name>
<dbReference type="RefSeq" id="XP_065719668.2">
    <property type="nucleotide sequence ID" value="XM_065863596.2"/>
</dbReference>
<dbReference type="CDD" id="cd23992">
    <property type="entry name" value="PBP_GOBP"/>
    <property type="match status" value="1"/>
</dbReference>
<dbReference type="Pfam" id="PF01395">
    <property type="entry name" value="PBP_GOBP"/>
    <property type="match status" value="1"/>
</dbReference>
<dbReference type="GeneID" id="136116617"/>
<feature type="signal peptide" evidence="1">
    <location>
        <begin position="1"/>
        <end position="32"/>
    </location>
</feature>
<organism evidence="2 3">
    <name type="scientific">Drosophila suzukii</name>
    <name type="common">Spotted-wing drosophila fruit fly</name>
    <dbReference type="NCBI Taxonomy" id="28584"/>
    <lineage>
        <taxon>Eukaryota</taxon>
        <taxon>Metazoa</taxon>
        <taxon>Ecdysozoa</taxon>
        <taxon>Arthropoda</taxon>
        <taxon>Hexapoda</taxon>
        <taxon>Insecta</taxon>
        <taxon>Pterygota</taxon>
        <taxon>Neoptera</taxon>
        <taxon>Endopterygota</taxon>
        <taxon>Diptera</taxon>
        <taxon>Brachycera</taxon>
        <taxon>Muscomorpha</taxon>
        <taxon>Ephydroidea</taxon>
        <taxon>Drosophilidae</taxon>
        <taxon>Drosophila</taxon>
        <taxon>Sophophora</taxon>
    </lineage>
</organism>
<proteinExistence type="predicted"/>
<keyword evidence="2" id="KW-1185">Reference proteome</keyword>
<evidence type="ECO:0000313" key="2">
    <source>
        <dbReference type="Proteomes" id="UP001652628"/>
    </source>
</evidence>
<dbReference type="InterPro" id="IPR006170">
    <property type="entry name" value="PBP/GOBP"/>
</dbReference>
<dbReference type="Gene3D" id="1.10.238.20">
    <property type="entry name" value="Pheromone/general odorant binding protein domain"/>
    <property type="match status" value="1"/>
</dbReference>
<feature type="chain" id="PRO_5047157589" evidence="1">
    <location>
        <begin position="33"/>
        <end position="147"/>
    </location>
</feature>
<keyword evidence="1" id="KW-0732">Signal</keyword>
<protein>
    <submittedName>
        <fullName evidence="3">General odorant-binding protein 57d</fullName>
    </submittedName>
</protein>
<dbReference type="GO" id="GO:0005549">
    <property type="term" value="F:odorant binding"/>
    <property type="evidence" value="ECO:0007669"/>
    <property type="project" value="InterPro"/>
</dbReference>
<dbReference type="InterPro" id="IPR036728">
    <property type="entry name" value="PBP_GOBP_sf"/>
</dbReference>
<accession>A0AB40D5V2</accession>
<dbReference type="SUPFAM" id="SSF47565">
    <property type="entry name" value="Insect pheromone/odorant-binding proteins"/>
    <property type="match status" value="1"/>
</dbReference>
<evidence type="ECO:0000313" key="3">
    <source>
        <dbReference type="RefSeq" id="XP_065719668.2"/>
    </source>
</evidence>
<reference evidence="3" key="1">
    <citation type="submission" date="2025-08" db="UniProtKB">
        <authorList>
            <consortium name="RefSeq"/>
        </authorList>
    </citation>
    <scope>IDENTIFICATION</scope>
</reference>
<dbReference type="AlphaFoldDB" id="A0AB40D5V2"/>
<gene>
    <name evidence="3" type="primary">Obp57d</name>
</gene>